<reference evidence="3" key="1">
    <citation type="submission" date="2014-06" db="EMBL/GenBank/DDBJ databases">
        <authorList>
            <person name="Berkman P.J."/>
        </authorList>
    </citation>
    <scope>NUCLEOTIDE SEQUENCE [LARGE SCALE GENOMIC DNA]</scope>
</reference>
<proteinExistence type="predicted"/>
<keyword evidence="3" id="KW-1185">Reference proteome</keyword>
<name>A0A0F7S657_9BASI</name>
<sequence>MACAVESQKGLHCRSDHALPDNGDTLFIVDPNDL</sequence>
<accession>A0A0F7S657</accession>
<dbReference type="Proteomes" id="UP000242770">
    <property type="component" value="Unassembled WGS sequence"/>
</dbReference>
<gene>
    <name evidence="2" type="primary">SSCI41560.1</name>
</gene>
<feature type="region of interest" description="Disordered" evidence="1">
    <location>
        <begin position="1"/>
        <end position="23"/>
    </location>
</feature>
<organism evidence="2 3">
    <name type="scientific">Sporisorium scitamineum</name>
    <dbReference type="NCBI Taxonomy" id="49012"/>
    <lineage>
        <taxon>Eukaryota</taxon>
        <taxon>Fungi</taxon>
        <taxon>Dikarya</taxon>
        <taxon>Basidiomycota</taxon>
        <taxon>Ustilaginomycotina</taxon>
        <taxon>Ustilaginomycetes</taxon>
        <taxon>Ustilaginales</taxon>
        <taxon>Ustilaginaceae</taxon>
        <taxon>Sporisorium</taxon>
    </lineage>
</organism>
<evidence type="ECO:0000313" key="3">
    <source>
        <dbReference type="Proteomes" id="UP000242770"/>
    </source>
</evidence>
<dbReference type="EMBL" id="CCFA01002480">
    <property type="protein sequence ID" value="CDW97851.1"/>
    <property type="molecule type" value="Genomic_DNA"/>
</dbReference>
<protein>
    <submittedName>
        <fullName evidence="2">Uncharacterized protein</fullName>
    </submittedName>
</protein>
<evidence type="ECO:0000256" key="1">
    <source>
        <dbReference type="SAM" id="MobiDB-lite"/>
    </source>
</evidence>
<evidence type="ECO:0000313" key="2">
    <source>
        <dbReference type="EMBL" id="CDW97851.1"/>
    </source>
</evidence>
<dbReference type="AlphaFoldDB" id="A0A0F7S657"/>